<protein>
    <submittedName>
        <fullName evidence="5">AraC family transcriptional regulator</fullName>
    </submittedName>
</protein>
<dbReference type="PANTHER" id="PTHR47894:SF1">
    <property type="entry name" value="HTH-TYPE TRANSCRIPTIONAL REGULATOR VQSM"/>
    <property type="match status" value="1"/>
</dbReference>
<keyword evidence="2" id="KW-0238">DNA-binding</keyword>
<dbReference type="EMBL" id="CP104694">
    <property type="protein sequence ID" value="UXI69417.1"/>
    <property type="molecule type" value="Genomic_DNA"/>
</dbReference>
<name>A0ABY6BNN8_9GAMM</name>
<dbReference type="PANTHER" id="PTHR47894">
    <property type="entry name" value="HTH-TYPE TRANSCRIPTIONAL REGULATOR GADX"/>
    <property type="match status" value="1"/>
</dbReference>
<dbReference type="Pfam" id="PF12625">
    <property type="entry name" value="Arabinose_bd"/>
    <property type="match status" value="1"/>
</dbReference>
<reference evidence="5" key="1">
    <citation type="submission" date="2022-09" db="EMBL/GenBank/DDBJ databases">
        <title>Tahibacter sp. nov., isolated from a fresh water.</title>
        <authorList>
            <person name="Baek J.H."/>
            <person name="Lee J.K."/>
            <person name="Kim J.M."/>
            <person name="Jeon C.O."/>
        </authorList>
    </citation>
    <scope>NUCLEOTIDE SEQUENCE</scope>
    <source>
        <strain evidence="5">W38</strain>
    </source>
</reference>
<evidence type="ECO:0000256" key="2">
    <source>
        <dbReference type="ARBA" id="ARBA00023125"/>
    </source>
</evidence>
<dbReference type="RefSeq" id="WP_261696372.1">
    <property type="nucleotide sequence ID" value="NZ_CP104694.1"/>
</dbReference>
<proteinExistence type="predicted"/>
<dbReference type="PROSITE" id="PS01124">
    <property type="entry name" value="HTH_ARAC_FAMILY_2"/>
    <property type="match status" value="1"/>
</dbReference>
<accession>A0ABY6BNN8</accession>
<dbReference type="Pfam" id="PF12833">
    <property type="entry name" value="HTH_18"/>
    <property type="match status" value="1"/>
</dbReference>
<evidence type="ECO:0000259" key="4">
    <source>
        <dbReference type="PROSITE" id="PS01124"/>
    </source>
</evidence>
<gene>
    <name evidence="5" type="ORF">N4264_07145</name>
</gene>
<dbReference type="SMART" id="SM00342">
    <property type="entry name" value="HTH_ARAC"/>
    <property type="match status" value="1"/>
</dbReference>
<keyword evidence="6" id="KW-1185">Reference proteome</keyword>
<dbReference type="InterPro" id="IPR009057">
    <property type="entry name" value="Homeodomain-like_sf"/>
</dbReference>
<dbReference type="PROSITE" id="PS00041">
    <property type="entry name" value="HTH_ARAC_FAMILY_1"/>
    <property type="match status" value="1"/>
</dbReference>
<dbReference type="InterPro" id="IPR018062">
    <property type="entry name" value="HTH_AraC-typ_CS"/>
</dbReference>
<dbReference type="Proteomes" id="UP001064632">
    <property type="component" value="Chromosome"/>
</dbReference>
<dbReference type="InterPro" id="IPR032687">
    <property type="entry name" value="AraC-type_N"/>
</dbReference>
<dbReference type="Gene3D" id="1.10.10.60">
    <property type="entry name" value="Homeodomain-like"/>
    <property type="match status" value="1"/>
</dbReference>
<keyword evidence="1" id="KW-0805">Transcription regulation</keyword>
<evidence type="ECO:0000313" key="5">
    <source>
        <dbReference type="EMBL" id="UXI69417.1"/>
    </source>
</evidence>
<evidence type="ECO:0000313" key="6">
    <source>
        <dbReference type="Proteomes" id="UP001064632"/>
    </source>
</evidence>
<dbReference type="InterPro" id="IPR018060">
    <property type="entry name" value="HTH_AraC"/>
</dbReference>
<keyword evidence="3" id="KW-0804">Transcription</keyword>
<evidence type="ECO:0000256" key="1">
    <source>
        <dbReference type="ARBA" id="ARBA00023015"/>
    </source>
</evidence>
<sequence>MTFTPDVSQLYADAFREFTRLRGLGPAPGSAMSASGFVQRVGGEEFCNLVESAVLQSGDPDLGFRFGAAIGGRGFGLLGIATAAAPTLAHSLNSLARWESLTCTLGAIDVVRERASVRVRWLPRVPVPPALIEGVLAGWVAFGRFLVGESVPVSALELTRQRRSGISEVESLLGCTVRYGAPENAVVVPAAILDAQPRYADAQLHASLANWLDDCVRVVVGQRDATSVQASEVILHGLAWGDADEDGVARRLGLARRTLQRRLAADGLSFRRLRDLLRASIAVCRLSGGRDRLIDVAQHIGFAEQATFCRAVRQWTGRSPREVSRLFSTEYADLRG</sequence>
<evidence type="ECO:0000256" key="3">
    <source>
        <dbReference type="ARBA" id="ARBA00023163"/>
    </source>
</evidence>
<feature type="domain" description="HTH araC/xylS-type" evidence="4">
    <location>
        <begin position="228"/>
        <end position="326"/>
    </location>
</feature>
<dbReference type="SUPFAM" id="SSF46689">
    <property type="entry name" value="Homeodomain-like"/>
    <property type="match status" value="1"/>
</dbReference>
<organism evidence="5 6">
    <name type="scientific">Tahibacter amnicola</name>
    <dbReference type="NCBI Taxonomy" id="2976241"/>
    <lineage>
        <taxon>Bacteria</taxon>
        <taxon>Pseudomonadati</taxon>
        <taxon>Pseudomonadota</taxon>
        <taxon>Gammaproteobacteria</taxon>
        <taxon>Lysobacterales</taxon>
        <taxon>Rhodanobacteraceae</taxon>
        <taxon>Tahibacter</taxon>
    </lineage>
</organism>